<sequence>MISSPNSDRYSSAPAPSQNTYPGIHLPSSNPTPCEATNFPLPQKAKMPYTPHHNVLISSPPSLRI</sequence>
<dbReference type="Proteomes" id="UP000008177">
    <property type="component" value="Unplaced contigs"/>
</dbReference>
<reference evidence="3" key="1">
    <citation type="journal article" date="2011" name="PLoS Genet.">
        <title>Genomic analysis of the necrotrophic fungal pathogens Sclerotinia sclerotiorum and Botrytis cinerea.</title>
        <authorList>
            <person name="Amselem J."/>
            <person name="Cuomo C.A."/>
            <person name="van Kan J.A."/>
            <person name="Viaud M."/>
            <person name="Benito E.P."/>
            <person name="Couloux A."/>
            <person name="Coutinho P.M."/>
            <person name="de Vries R.P."/>
            <person name="Dyer P.S."/>
            <person name="Fillinger S."/>
            <person name="Fournier E."/>
            <person name="Gout L."/>
            <person name="Hahn M."/>
            <person name="Kohn L."/>
            <person name="Lapalu N."/>
            <person name="Plummer K.M."/>
            <person name="Pradier J.M."/>
            <person name="Quevillon E."/>
            <person name="Sharon A."/>
            <person name="Simon A."/>
            <person name="ten Have A."/>
            <person name="Tudzynski B."/>
            <person name="Tudzynski P."/>
            <person name="Wincker P."/>
            <person name="Andrew M."/>
            <person name="Anthouard V."/>
            <person name="Beever R.E."/>
            <person name="Beffa R."/>
            <person name="Benoit I."/>
            <person name="Bouzid O."/>
            <person name="Brault B."/>
            <person name="Chen Z."/>
            <person name="Choquer M."/>
            <person name="Collemare J."/>
            <person name="Cotton P."/>
            <person name="Danchin E.G."/>
            <person name="Da Silva C."/>
            <person name="Gautier A."/>
            <person name="Giraud C."/>
            <person name="Giraud T."/>
            <person name="Gonzalez C."/>
            <person name="Grossetete S."/>
            <person name="Guldener U."/>
            <person name="Henrissat B."/>
            <person name="Howlett B.J."/>
            <person name="Kodira C."/>
            <person name="Kretschmer M."/>
            <person name="Lappartient A."/>
            <person name="Leroch M."/>
            <person name="Levis C."/>
            <person name="Mauceli E."/>
            <person name="Neuveglise C."/>
            <person name="Oeser B."/>
            <person name="Pearson M."/>
            <person name="Poulain J."/>
            <person name="Poussereau N."/>
            <person name="Quesneville H."/>
            <person name="Rascle C."/>
            <person name="Schumacher J."/>
            <person name="Segurens B."/>
            <person name="Sexton A."/>
            <person name="Silva E."/>
            <person name="Sirven C."/>
            <person name="Soanes D.M."/>
            <person name="Talbot N.J."/>
            <person name="Templeton M."/>
            <person name="Yandava C."/>
            <person name="Yarden O."/>
            <person name="Zeng Q."/>
            <person name="Rollins J.A."/>
            <person name="Lebrun M.H."/>
            <person name="Dickman M."/>
        </authorList>
    </citation>
    <scope>NUCLEOTIDE SEQUENCE [LARGE SCALE GENOMIC DNA]</scope>
    <source>
        <strain evidence="3">T4</strain>
    </source>
</reference>
<name>G2YIW1_BOTF4</name>
<dbReference type="EMBL" id="FQ790337">
    <property type="protein sequence ID" value="CCD51648.1"/>
    <property type="molecule type" value="Genomic_DNA"/>
</dbReference>
<dbReference type="AlphaFoldDB" id="G2YIW1"/>
<proteinExistence type="predicted"/>
<evidence type="ECO:0000313" key="3">
    <source>
        <dbReference type="Proteomes" id="UP000008177"/>
    </source>
</evidence>
<organism evidence="2 3">
    <name type="scientific">Botryotinia fuckeliana (strain T4)</name>
    <name type="common">Noble rot fungus</name>
    <name type="synonym">Botrytis cinerea</name>
    <dbReference type="NCBI Taxonomy" id="999810"/>
    <lineage>
        <taxon>Eukaryota</taxon>
        <taxon>Fungi</taxon>
        <taxon>Dikarya</taxon>
        <taxon>Ascomycota</taxon>
        <taxon>Pezizomycotina</taxon>
        <taxon>Leotiomycetes</taxon>
        <taxon>Helotiales</taxon>
        <taxon>Sclerotiniaceae</taxon>
        <taxon>Botrytis</taxon>
    </lineage>
</organism>
<feature type="compositionally biased region" description="Polar residues" evidence="1">
    <location>
        <begin position="1"/>
        <end position="32"/>
    </location>
</feature>
<protein>
    <submittedName>
        <fullName evidence="2">Uncharacterized protein</fullName>
    </submittedName>
</protein>
<feature type="region of interest" description="Disordered" evidence="1">
    <location>
        <begin position="1"/>
        <end position="46"/>
    </location>
</feature>
<evidence type="ECO:0000256" key="1">
    <source>
        <dbReference type="SAM" id="MobiDB-lite"/>
    </source>
</evidence>
<evidence type="ECO:0000313" key="2">
    <source>
        <dbReference type="EMBL" id="CCD51648.1"/>
    </source>
</evidence>
<dbReference type="HOGENOM" id="CLU_2849442_0_0_1"/>
<gene>
    <name evidence="2" type="ORF">BofuT4_uP019540.1</name>
</gene>
<accession>G2YIW1</accession>
<dbReference type="InParanoid" id="G2YIW1"/>